<keyword evidence="8" id="KW-1185">Reference proteome</keyword>
<comment type="subcellular location">
    <subcellularLocation>
        <location evidence="1">Membrane</location>
        <topology evidence="1">Multi-pass membrane protein</topology>
    </subcellularLocation>
</comment>
<dbReference type="Proteomes" id="UP001319080">
    <property type="component" value="Unassembled WGS sequence"/>
</dbReference>
<keyword evidence="3 5" id="KW-1133">Transmembrane helix</keyword>
<evidence type="ECO:0000313" key="7">
    <source>
        <dbReference type="EMBL" id="MBT1711474.1"/>
    </source>
</evidence>
<comment type="caution">
    <text evidence="7">The sequence shown here is derived from an EMBL/GenBank/DDBJ whole genome shotgun (WGS) entry which is preliminary data.</text>
</comment>
<accession>A0AAP2E3L3</accession>
<reference evidence="7 8" key="1">
    <citation type="submission" date="2021-05" db="EMBL/GenBank/DDBJ databases">
        <title>A Polyphasic approach of four new species of the genus Ohtaekwangia: Ohtaekwangia histidinii sp. nov., Ohtaekwangia cretensis sp. nov., Ohtaekwangia indiensis sp. nov., Ohtaekwangia reichenbachii sp. nov. from diverse environment.</title>
        <authorList>
            <person name="Octaviana S."/>
        </authorList>
    </citation>
    <scope>NUCLEOTIDE SEQUENCE [LARGE SCALE GENOMIC DNA]</scope>
    <source>
        <strain evidence="7 8">PWU5</strain>
    </source>
</reference>
<dbReference type="GO" id="GO:0016020">
    <property type="term" value="C:membrane"/>
    <property type="evidence" value="ECO:0007669"/>
    <property type="project" value="UniProtKB-SubCell"/>
</dbReference>
<feature type="transmembrane region" description="Helical" evidence="5">
    <location>
        <begin position="143"/>
        <end position="164"/>
    </location>
</feature>
<dbReference type="AlphaFoldDB" id="A0AAP2E3L3"/>
<dbReference type="RefSeq" id="WP_254087046.1">
    <property type="nucleotide sequence ID" value="NZ_JAHESE010000034.1"/>
</dbReference>
<sequence>MKLFRELVEFKKTDRTWHLPVLAGLCVGIPVLTGYYTGHLVDGKLASMAGLVILYLQVQQQMANQLIKLMACSFGLMVSFTIGAMASFHPLWSCLILGIYAFTVHLALFYLKMNKPPGNFFFIMIASVAVCLPHDLAIVPHRIGLVGIGTMTSCLLAFLFFLLMNRRKPAASETITVAKSRYVNLIESVTFGFFVGAALLAGRLLKLDNPYWIPTSCAAVMQGVSVKHIWQRSVQRILGTFVGLVLTWTILLFHPPVPVLCLSIVLLQIIVEILVVRNYGLAVILITVLTIFLAESGAALTSDPNKLLTTRFIDIFLGSAMGSLGGWILYNEKLQFAATRQLRKTKVIFSKLKE</sequence>
<feature type="transmembrane region" description="Helical" evidence="5">
    <location>
        <begin position="21"/>
        <end position="37"/>
    </location>
</feature>
<feature type="transmembrane region" description="Helical" evidence="5">
    <location>
        <begin position="185"/>
        <end position="205"/>
    </location>
</feature>
<feature type="transmembrane region" description="Helical" evidence="5">
    <location>
        <begin position="281"/>
        <end position="300"/>
    </location>
</feature>
<protein>
    <submittedName>
        <fullName evidence="7">FUSC family protein</fullName>
    </submittedName>
</protein>
<evidence type="ECO:0000256" key="5">
    <source>
        <dbReference type="SAM" id="Phobius"/>
    </source>
</evidence>
<feature type="transmembrane region" description="Helical" evidence="5">
    <location>
        <begin position="90"/>
        <end position="111"/>
    </location>
</feature>
<dbReference type="InterPro" id="IPR049453">
    <property type="entry name" value="Memb_transporter_dom"/>
</dbReference>
<keyword evidence="2 5" id="KW-0812">Transmembrane</keyword>
<evidence type="ECO:0000256" key="3">
    <source>
        <dbReference type="ARBA" id="ARBA00022989"/>
    </source>
</evidence>
<feature type="transmembrane region" description="Helical" evidence="5">
    <location>
        <begin position="118"/>
        <end position="137"/>
    </location>
</feature>
<dbReference type="Pfam" id="PF13515">
    <property type="entry name" value="FUSC_2"/>
    <property type="match status" value="1"/>
</dbReference>
<dbReference type="EMBL" id="JAHESE010000034">
    <property type="protein sequence ID" value="MBT1711474.1"/>
    <property type="molecule type" value="Genomic_DNA"/>
</dbReference>
<evidence type="ECO:0000256" key="1">
    <source>
        <dbReference type="ARBA" id="ARBA00004141"/>
    </source>
</evidence>
<keyword evidence="4 5" id="KW-0472">Membrane</keyword>
<name>A0AAP2E3L3_9BACT</name>
<gene>
    <name evidence="7" type="ORF">KK062_24740</name>
</gene>
<feature type="domain" description="Integral membrane bound transporter" evidence="6">
    <location>
        <begin position="198"/>
        <end position="322"/>
    </location>
</feature>
<evidence type="ECO:0000256" key="2">
    <source>
        <dbReference type="ARBA" id="ARBA00022692"/>
    </source>
</evidence>
<evidence type="ECO:0000313" key="8">
    <source>
        <dbReference type="Proteomes" id="UP001319080"/>
    </source>
</evidence>
<evidence type="ECO:0000259" key="6">
    <source>
        <dbReference type="Pfam" id="PF13515"/>
    </source>
</evidence>
<proteinExistence type="predicted"/>
<organism evidence="7 8">
    <name type="scientific">Dawidia cretensis</name>
    <dbReference type="NCBI Taxonomy" id="2782350"/>
    <lineage>
        <taxon>Bacteria</taxon>
        <taxon>Pseudomonadati</taxon>
        <taxon>Bacteroidota</taxon>
        <taxon>Cytophagia</taxon>
        <taxon>Cytophagales</taxon>
        <taxon>Chryseotaleaceae</taxon>
        <taxon>Dawidia</taxon>
    </lineage>
</organism>
<feature type="transmembrane region" description="Helical" evidence="5">
    <location>
        <begin position="312"/>
        <end position="330"/>
    </location>
</feature>
<evidence type="ECO:0000256" key="4">
    <source>
        <dbReference type="ARBA" id="ARBA00023136"/>
    </source>
</evidence>